<feature type="region of interest" description="Disordered" evidence="1">
    <location>
        <begin position="286"/>
        <end position="308"/>
    </location>
</feature>
<accession>A0AAN5DID0</accession>
<name>A0AAN5DID0_9BILA</name>
<protein>
    <submittedName>
        <fullName evidence="2">Uncharacterized protein</fullName>
    </submittedName>
</protein>
<keyword evidence="3" id="KW-1185">Reference proteome</keyword>
<feature type="region of interest" description="Disordered" evidence="1">
    <location>
        <begin position="44"/>
        <end position="63"/>
    </location>
</feature>
<evidence type="ECO:0000313" key="3">
    <source>
        <dbReference type="Proteomes" id="UP001328107"/>
    </source>
</evidence>
<feature type="compositionally biased region" description="Polar residues" evidence="1">
    <location>
        <begin position="286"/>
        <end position="307"/>
    </location>
</feature>
<dbReference type="PANTHER" id="PTHR36516:SF1">
    <property type="entry name" value="DOMON DOMAIN-CONTAINING PROTEIN"/>
    <property type="match status" value="1"/>
</dbReference>
<feature type="compositionally biased region" description="Low complexity" evidence="1">
    <location>
        <begin position="105"/>
        <end position="120"/>
    </location>
</feature>
<proteinExistence type="predicted"/>
<dbReference type="EMBL" id="BTRK01000006">
    <property type="protein sequence ID" value="GMR63055.1"/>
    <property type="molecule type" value="Genomic_DNA"/>
</dbReference>
<dbReference type="AlphaFoldDB" id="A0AAN5DID0"/>
<dbReference type="PANTHER" id="PTHR36516">
    <property type="entry name" value="PROTEIN CBG04168-RELATED"/>
    <property type="match status" value="1"/>
</dbReference>
<reference evidence="3" key="1">
    <citation type="submission" date="2022-10" db="EMBL/GenBank/DDBJ databases">
        <title>Genome assembly of Pristionchus species.</title>
        <authorList>
            <person name="Yoshida K."/>
            <person name="Sommer R.J."/>
        </authorList>
    </citation>
    <scope>NUCLEOTIDE SEQUENCE [LARGE SCALE GENOMIC DNA]</scope>
    <source>
        <strain evidence="3">RS5460</strain>
    </source>
</reference>
<gene>
    <name evidence="2" type="ORF">PMAYCL1PPCAC_33250</name>
</gene>
<feature type="compositionally biased region" description="Polar residues" evidence="1">
    <location>
        <begin position="121"/>
        <end position="141"/>
    </location>
</feature>
<evidence type="ECO:0000313" key="2">
    <source>
        <dbReference type="EMBL" id="GMR63055.1"/>
    </source>
</evidence>
<feature type="non-terminal residue" evidence="2">
    <location>
        <position position="1"/>
    </location>
</feature>
<dbReference type="Proteomes" id="UP001328107">
    <property type="component" value="Unassembled WGS sequence"/>
</dbReference>
<feature type="region of interest" description="Disordered" evidence="1">
    <location>
        <begin position="105"/>
        <end position="141"/>
    </location>
</feature>
<sequence length="421" mass="45659">YNYDSNAGSTPLIVQNPNYMFLPNNLADQYARTYSQASAQYDARNGGVNGAQRDPAFNQATQPPVLNNQQQNQKNYQQIQRDSASGAYSTIAPATNIYGYKYDTPSSSGSTQLTSSSSSSVATRQFDSPASQATNSVSARDQSLQRFYNPGVSSVGNVYTGSLYNGGSGPTFGAGFNGNNNNFYNPSSSSGTNGVFFDPTGNTNGGFNNNNNVGFIAGANRGPQPGQIVYYDTQNVGRKKRSIASIRARRQVRFYDPGNNQSAMYYPYRTETDFNLNAGQSGFSQVGGSPQYSAPQYGTNGASSAPGSQRYYDTSRGIYVDNVPQYDSRGGNQYLKTAPVNPQSPNFVPTLQNNARALNDYVDFSCSRQDPYWCQSYVDQIMQAQNSFSSYQSGLCNTLVASLQYSDNRCCNAVRAAGCQT</sequence>
<organism evidence="2 3">
    <name type="scientific">Pristionchus mayeri</name>
    <dbReference type="NCBI Taxonomy" id="1317129"/>
    <lineage>
        <taxon>Eukaryota</taxon>
        <taxon>Metazoa</taxon>
        <taxon>Ecdysozoa</taxon>
        <taxon>Nematoda</taxon>
        <taxon>Chromadorea</taxon>
        <taxon>Rhabditida</taxon>
        <taxon>Rhabditina</taxon>
        <taxon>Diplogasteromorpha</taxon>
        <taxon>Diplogasteroidea</taxon>
        <taxon>Neodiplogasteridae</taxon>
        <taxon>Pristionchus</taxon>
    </lineage>
</organism>
<comment type="caution">
    <text evidence="2">The sequence shown here is derived from an EMBL/GenBank/DDBJ whole genome shotgun (WGS) entry which is preliminary data.</text>
</comment>
<evidence type="ECO:0000256" key="1">
    <source>
        <dbReference type="SAM" id="MobiDB-lite"/>
    </source>
</evidence>